<keyword evidence="1" id="KW-0479">Metal-binding</keyword>
<dbReference type="Pfam" id="PF13639">
    <property type="entry name" value="zf-RING_2"/>
    <property type="match status" value="1"/>
</dbReference>
<keyword evidence="1" id="KW-0862">Zinc</keyword>
<accession>A0A699RF46</accession>
<evidence type="ECO:0000256" key="2">
    <source>
        <dbReference type="SAM" id="MobiDB-lite"/>
    </source>
</evidence>
<name>A0A699RF46_TANCI</name>
<evidence type="ECO:0000256" key="1">
    <source>
        <dbReference type="PROSITE-ProRule" id="PRU00175"/>
    </source>
</evidence>
<dbReference type="InterPro" id="IPR013083">
    <property type="entry name" value="Znf_RING/FYVE/PHD"/>
</dbReference>
<feature type="domain" description="RING-type" evidence="3">
    <location>
        <begin position="70"/>
        <end position="113"/>
    </location>
</feature>
<dbReference type="CDD" id="cd16448">
    <property type="entry name" value="RING-H2"/>
    <property type="match status" value="1"/>
</dbReference>
<reference evidence="4" key="1">
    <citation type="journal article" date="2019" name="Sci. Rep.">
        <title>Draft genome of Tanacetum cinerariifolium, the natural source of mosquito coil.</title>
        <authorList>
            <person name="Yamashiro T."/>
            <person name="Shiraishi A."/>
            <person name="Satake H."/>
            <person name="Nakayama K."/>
        </authorList>
    </citation>
    <scope>NUCLEOTIDE SEQUENCE</scope>
</reference>
<evidence type="ECO:0000259" key="3">
    <source>
        <dbReference type="PROSITE" id="PS50089"/>
    </source>
</evidence>
<dbReference type="PANTHER" id="PTHR45676">
    <property type="entry name" value="RING-H2 FINGER PROTEIN ATL51-RELATED"/>
    <property type="match status" value="1"/>
</dbReference>
<keyword evidence="1" id="KW-0863">Zinc-finger</keyword>
<feature type="region of interest" description="Disordered" evidence="2">
    <location>
        <begin position="1"/>
        <end position="25"/>
    </location>
</feature>
<protein>
    <recommendedName>
        <fullName evidence="3">RING-type domain-containing protein</fullName>
    </recommendedName>
</protein>
<dbReference type="SUPFAM" id="SSF57850">
    <property type="entry name" value="RING/U-box"/>
    <property type="match status" value="1"/>
</dbReference>
<dbReference type="PANTHER" id="PTHR45676:SF41">
    <property type="entry name" value="RING-H2 FINGER PROTEIN ATL66"/>
    <property type="match status" value="1"/>
</dbReference>
<dbReference type="GO" id="GO:0008270">
    <property type="term" value="F:zinc ion binding"/>
    <property type="evidence" value="ECO:0007669"/>
    <property type="project" value="UniProtKB-KW"/>
</dbReference>
<dbReference type="GO" id="GO:0016567">
    <property type="term" value="P:protein ubiquitination"/>
    <property type="evidence" value="ECO:0007669"/>
    <property type="project" value="UniProtKB-UniPathway"/>
</dbReference>
<evidence type="ECO:0000313" key="4">
    <source>
        <dbReference type="EMBL" id="GFC83687.1"/>
    </source>
</evidence>
<dbReference type="SMART" id="SM00184">
    <property type="entry name" value="RING"/>
    <property type="match status" value="1"/>
</dbReference>
<dbReference type="PROSITE" id="PS50089">
    <property type="entry name" value="ZF_RING_2"/>
    <property type="match status" value="1"/>
</dbReference>
<dbReference type="InterPro" id="IPR001841">
    <property type="entry name" value="Znf_RING"/>
</dbReference>
<proteinExistence type="predicted"/>
<comment type="caution">
    <text evidence="4">The sequence shown here is derived from an EMBL/GenBank/DDBJ whole genome shotgun (WGS) entry which is preliminary data.</text>
</comment>
<dbReference type="EMBL" id="BKCJ011090744">
    <property type="protein sequence ID" value="GFC83687.1"/>
    <property type="molecule type" value="Genomic_DNA"/>
</dbReference>
<dbReference type="UniPathway" id="UPA00143"/>
<dbReference type="AlphaFoldDB" id="A0A699RF46"/>
<organism evidence="4">
    <name type="scientific">Tanacetum cinerariifolium</name>
    <name type="common">Dalmatian daisy</name>
    <name type="synonym">Chrysanthemum cinerariifolium</name>
    <dbReference type="NCBI Taxonomy" id="118510"/>
    <lineage>
        <taxon>Eukaryota</taxon>
        <taxon>Viridiplantae</taxon>
        <taxon>Streptophyta</taxon>
        <taxon>Embryophyta</taxon>
        <taxon>Tracheophyta</taxon>
        <taxon>Spermatophyta</taxon>
        <taxon>Magnoliopsida</taxon>
        <taxon>eudicotyledons</taxon>
        <taxon>Gunneridae</taxon>
        <taxon>Pentapetalae</taxon>
        <taxon>asterids</taxon>
        <taxon>campanulids</taxon>
        <taxon>Asterales</taxon>
        <taxon>Asteraceae</taxon>
        <taxon>Asteroideae</taxon>
        <taxon>Anthemideae</taxon>
        <taxon>Anthemidinae</taxon>
        <taxon>Tanacetum</taxon>
    </lineage>
</organism>
<dbReference type="Gene3D" id="3.30.40.10">
    <property type="entry name" value="Zinc/RING finger domain, C3HC4 (zinc finger)"/>
    <property type="match status" value="1"/>
</dbReference>
<gene>
    <name evidence="4" type="ORF">Tci_855657</name>
</gene>
<sequence>MSQNEDDQSAHSEDPSTRGAIHNALPEVRLDINDELDAVDEKLHNFVLPENVKEQIYERSKCKNENDHDCVICLEVYKEKETIRVVEPCNHLYHTYCIKKWLFNNNRSCPMCRNHIPY</sequence>